<dbReference type="PANTHER" id="PTHR48051">
    <property type="match status" value="1"/>
</dbReference>
<dbReference type="InterPro" id="IPR032675">
    <property type="entry name" value="LRR_dom_sf"/>
</dbReference>
<dbReference type="Gramene" id="AUR62036248-RA">
    <property type="protein sequence ID" value="AUR62036248-RA:cds"/>
    <property type="gene ID" value="AUR62036248"/>
</dbReference>
<dbReference type="PANTHER" id="PTHR48051:SF1">
    <property type="entry name" value="RAS SUPPRESSOR PROTEIN 1"/>
    <property type="match status" value="1"/>
</dbReference>
<dbReference type="EnsemblPlants" id="AUR62036248-RA">
    <property type="protein sequence ID" value="AUR62036248-RA:cds"/>
    <property type="gene ID" value="AUR62036248"/>
</dbReference>
<dbReference type="RefSeq" id="XP_021716810.1">
    <property type="nucleotide sequence ID" value="XM_021861118.1"/>
</dbReference>
<dbReference type="Pfam" id="PF00240">
    <property type="entry name" value="ubiquitin"/>
    <property type="match status" value="1"/>
</dbReference>
<accession>A0A803MW83</accession>
<protein>
    <recommendedName>
        <fullName evidence="3">Ubiquitin-like domain-containing protein</fullName>
    </recommendedName>
</protein>
<sequence>MSEMVELKIQFGNQRFPLSININSTIFDLKQHLMDSTNVLPKGQQLIHKGAKLVDSKTLRDSGIINGSKIMVTASGGKFQGGKSPVVPTYQKIMNENRSLNSAPIKDTNILKSSVDRWKMFRVIGLAKSNLKAIPDEVWECRSSSGSCPKVLDLSNNYIRDIPSKISCLTSIKKLILNANDLSDDSISWEGLTQLKYLNYLSLDQNQLTYLPSSLGELTSLEQLHVAGNKLERLPVEIVLLTRLEIFKVNNNSLSAVPSHIGDCNALIEVNISFNLLKELPETFGKLQKLQALHLQNNPLKSLPSTLLKNCVKLSTLDVTNTQIAVYELRQIEGWEDFDKRRVLKHNKKLECRTVDSADFDEGADKN</sequence>
<evidence type="ECO:0000256" key="2">
    <source>
        <dbReference type="ARBA" id="ARBA00022737"/>
    </source>
</evidence>
<dbReference type="Gene3D" id="3.80.10.10">
    <property type="entry name" value="Ribonuclease Inhibitor"/>
    <property type="match status" value="1"/>
</dbReference>
<reference evidence="4" key="2">
    <citation type="submission" date="2021-03" db="UniProtKB">
        <authorList>
            <consortium name="EnsemblPlants"/>
        </authorList>
    </citation>
    <scope>IDENTIFICATION</scope>
</reference>
<name>A0A803MW83_CHEQI</name>
<dbReference type="SMART" id="SM00213">
    <property type="entry name" value="UBQ"/>
    <property type="match status" value="1"/>
</dbReference>
<dbReference type="InterPro" id="IPR050216">
    <property type="entry name" value="LRR_domain-containing"/>
</dbReference>
<feature type="domain" description="Ubiquitin-like" evidence="3">
    <location>
        <begin position="3"/>
        <end position="72"/>
    </location>
</feature>
<dbReference type="InterPro" id="IPR001611">
    <property type="entry name" value="Leu-rich_rpt"/>
</dbReference>
<reference evidence="4" key="1">
    <citation type="journal article" date="2017" name="Nature">
        <title>The genome of Chenopodium quinoa.</title>
        <authorList>
            <person name="Jarvis D.E."/>
            <person name="Ho Y.S."/>
            <person name="Lightfoot D.J."/>
            <person name="Schmoeckel S.M."/>
            <person name="Li B."/>
            <person name="Borm T.J.A."/>
            <person name="Ohyanagi H."/>
            <person name="Mineta K."/>
            <person name="Michell C.T."/>
            <person name="Saber N."/>
            <person name="Kharbatia N.M."/>
            <person name="Rupper R.R."/>
            <person name="Sharp A.R."/>
            <person name="Dally N."/>
            <person name="Boughton B.A."/>
            <person name="Woo Y.H."/>
            <person name="Gao G."/>
            <person name="Schijlen E.G.W.M."/>
            <person name="Guo X."/>
            <person name="Momin A.A."/>
            <person name="Negrao S."/>
            <person name="Al-Babili S."/>
            <person name="Gehring C."/>
            <person name="Roessner U."/>
            <person name="Jung C."/>
            <person name="Murphy K."/>
            <person name="Arold S.T."/>
            <person name="Gojobori T."/>
            <person name="van der Linden C.G."/>
            <person name="van Loo E.N."/>
            <person name="Jellen E.N."/>
            <person name="Maughan P.J."/>
            <person name="Tester M."/>
        </authorList>
    </citation>
    <scope>NUCLEOTIDE SEQUENCE [LARGE SCALE GENOMIC DNA]</scope>
    <source>
        <strain evidence="4">cv. PI 614886</strain>
    </source>
</reference>
<dbReference type="Gene3D" id="3.10.20.90">
    <property type="entry name" value="Phosphatidylinositol 3-kinase Catalytic Subunit, Chain A, domain 1"/>
    <property type="match status" value="1"/>
</dbReference>
<dbReference type="InterPro" id="IPR000626">
    <property type="entry name" value="Ubiquitin-like_dom"/>
</dbReference>
<keyword evidence="2" id="KW-0677">Repeat</keyword>
<dbReference type="SMART" id="SM00369">
    <property type="entry name" value="LRR_TYP"/>
    <property type="match status" value="5"/>
</dbReference>
<dbReference type="GO" id="GO:0005737">
    <property type="term" value="C:cytoplasm"/>
    <property type="evidence" value="ECO:0007669"/>
    <property type="project" value="TreeGrafter"/>
</dbReference>
<dbReference type="GeneID" id="110684679"/>
<dbReference type="Pfam" id="PF23598">
    <property type="entry name" value="LRR_14"/>
    <property type="match status" value="1"/>
</dbReference>
<dbReference type="OMA" id="DEVWECR"/>
<proteinExistence type="predicted"/>
<dbReference type="Proteomes" id="UP000596660">
    <property type="component" value="Unplaced"/>
</dbReference>
<dbReference type="SMR" id="A0A803MW83"/>
<dbReference type="AlphaFoldDB" id="A0A803MW83"/>
<evidence type="ECO:0000259" key="3">
    <source>
        <dbReference type="PROSITE" id="PS50053"/>
    </source>
</evidence>
<dbReference type="SUPFAM" id="SSF54236">
    <property type="entry name" value="Ubiquitin-like"/>
    <property type="match status" value="1"/>
</dbReference>
<organism evidence="4 5">
    <name type="scientific">Chenopodium quinoa</name>
    <name type="common">Quinoa</name>
    <dbReference type="NCBI Taxonomy" id="63459"/>
    <lineage>
        <taxon>Eukaryota</taxon>
        <taxon>Viridiplantae</taxon>
        <taxon>Streptophyta</taxon>
        <taxon>Embryophyta</taxon>
        <taxon>Tracheophyta</taxon>
        <taxon>Spermatophyta</taxon>
        <taxon>Magnoliopsida</taxon>
        <taxon>eudicotyledons</taxon>
        <taxon>Gunneridae</taxon>
        <taxon>Pentapetalae</taxon>
        <taxon>Caryophyllales</taxon>
        <taxon>Chenopodiaceae</taxon>
        <taxon>Chenopodioideae</taxon>
        <taxon>Atripliceae</taxon>
        <taxon>Chenopodium</taxon>
    </lineage>
</organism>
<dbReference type="InterPro" id="IPR029071">
    <property type="entry name" value="Ubiquitin-like_domsf"/>
</dbReference>
<keyword evidence="5" id="KW-1185">Reference proteome</keyword>
<dbReference type="SUPFAM" id="SSF52058">
    <property type="entry name" value="L domain-like"/>
    <property type="match status" value="1"/>
</dbReference>
<gene>
    <name evidence="4" type="primary">LOC110684679</name>
</gene>
<evidence type="ECO:0000256" key="1">
    <source>
        <dbReference type="ARBA" id="ARBA00022614"/>
    </source>
</evidence>
<dbReference type="KEGG" id="cqi:110684679"/>
<keyword evidence="1" id="KW-0433">Leucine-rich repeat</keyword>
<dbReference type="SMART" id="SM00364">
    <property type="entry name" value="LRR_BAC"/>
    <property type="match status" value="5"/>
</dbReference>
<dbReference type="PROSITE" id="PS50053">
    <property type="entry name" value="UBIQUITIN_2"/>
    <property type="match status" value="1"/>
</dbReference>
<evidence type="ECO:0000313" key="5">
    <source>
        <dbReference type="Proteomes" id="UP000596660"/>
    </source>
</evidence>
<evidence type="ECO:0000313" key="4">
    <source>
        <dbReference type="EnsemblPlants" id="AUR62036248-RA:cds"/>
    </source>
</evidence>
<dbReference type="InterPro" id="IPR003591">
    <property type="entry name" value="Leu-rich_rpt_typical-subtyp"/>
</dbReference>
<dbReference type="PROSITE" id="PS51450">
    <property type="entry name" value="LRR"/>
    <property type="match status" value="1"/>
</dbReference>
<dbReference type="OrthoDB" id="2187496at2759"/>
<dbReference type="InterPro" id="IPR055414">
    <property type="entry name" value="LRR_R13L4/SHOC2-like"/>
</dbReference>